<comment type="similarity">
    <text evidence="1">Belongs to the bacterial solute-binding protein 8 family.</text>
</comment>
<evidence type="ECO:0000313" key="3">
    <source>
        <dbReference type="EMBL" id="MBV7276612.1"/>
    </source>
</evidence>
<dbReference type="RefSeq" id="WP_218323693.1">
    <property type="nucleotide sequence ID" value="NZ_JAEEGC010000191.1"/>
</dbReference>
<comment type="caution">
    <text evidence="3">The sequence shown here is derived from an EMBL/GenBank/DDBJ whole genome shotgun (WGS) entry which is preliminary data.</text>
</comment>
<dbReference type="AlphaFoldDB" id="A0A949TWG7"/>
<feature type="domain" description="Fe/B12 periplasmic-binding" evidence="2">
    <location>
        <begin position="53"/>
        <end position="316"/>
    </location>
</feature>
<dbReference type="Pfam" id="PF01497">
    <property type="entry name" value="Peripla_BP_2"/>
    <property type="match status" value="1"/>
</dbReference>
<protein>
    <submittedName>
        <fullName evidence="3">ABC transporter substrate-binding protein</fullName>
    </submittedName>
</protein>
<evidence type="ECO:0000256" key="1">
    <source>
        <dbReference type="ARBA" id="ARBA00008814"/>
    </source>
</evidence>
<dbReference type="PROSITE" id="PS50983">
    <property type="entry name" value="FE_B12_PBP"/>
    <property type="match status" value="1"/>
</dbReference>
<reference evidence="3" key="1">
    <citation type="submission" date="2020-12" db="EMBL/GenBank/DDBJ databases">
        <title>Clostridium thailandense sp. nov., a novel acetogenic bacterium isolated from peat land soil in Thailand.</title>
        <authorList>
            <person name="Chaikitkaew S."/>
            <person name="Birkeland N.K."/>
        </authorList>
    </citation>
    <scope>NUCLEOTIDE SEQUENCE</scope>
    <source>
        <strain evidence="3">PL3</strain>
    </source>
</reference>
<dbReference type="PROSITE" id="PS51257">
    <property type="entry name" value="PROKAR_LIPOPROTEIN"/>
    <property type="match status" value="1"/>
</dbReference>
<accession>A0A949TWG7</accession>
<proteinExistence type="inferred from homology"/>
<evidence type="ECO:0000313" key="4">
    <source>
        <dbReference type="Proteomes" id="UP000694308"/>
    </source>
</evidence>
<dbReference type="PANTHER" id="PTHR30535">
    <property type="entry name" value="VITAMIN B12-BINDING PROTEIN"/>
    <property type="match status" value="1"/>
</dbReference>
<keyword evidence="4" id="KW-1185">Reference proteome</keyword>
<dbReference type="EMBL" id="JAEEGC010000191">
    <property type="protein sequence ID" value="MBV7276612.1"/>
    <property type="molecule type" value="Genomic_DNA"/>
</dbReference>
<dbReference type="InterPro" id="IPR050902">
    <property type="entry name" value="ABC_Transporter_SBP"/>
</dbReference>
<evidence type="ECO:0000259" key="2">
    <source>
        <dbReference type="PROSITE" id="PS50983"/>
    </source>
</evidence>
<name>A0A949TWG7_9CLOT</name>
<dbReference type="Proteomes" id="UP000694308">
    <property type="component" value="Unassembled WGS sequence"/>
</dbReference>
<dbReference type="InterPro" id="IPR002491">
    <property type="entry name" value="ABC_transptr_periplasmic_BD"/>
</dbReference>
<gene>
    <name evidence="3" type="ORF">I6U48_27450</name>
</gene>
<organism evidence="3 4">
    <name type="scientific">Clostridium thailandense</name>
    <dbReference type="NCBI Taxonomy" id="2794346"/>
    <lineage>
        <taxon>Bacteria</taxon>
        <taxon>Bacillati</taxon>
        <taxon>Bacillota</taxon>
        <taxon>Clostridia</taxon>
        <taxon>Eubacteriales</taxon>
        <taxon>Clostridiaceae</taxon>
        <taxon>Clostridium</taxon>
    </lineage>
</organism>
<dbReference type="PANTHER" id="PTHR30535:SF34">
    <property type="entry name" value="MOLYBDATE-BINDING PROTEIN MOLA"/>
    <property type="match status" value="1"/>
</dbReference>
<sequence length="341" mass="37075">MLKKGICLVMSVLLCVVILIGCGSKETTSEASKAIVVTDQAGREVTIKNPVKRIVSGYYISTSACLALQLKDKLVGTEDRGKRPFYKLFGSDFNALPNVGSAKAFNLEGCIALKPDLVILPTKLKDAAESMTKLGIPVILVNPENKEKLIECLNLIAKATSTEKTAQKLIAYYEDSSTKMENLTKGLKGNEKPVVYMGGTGSYLTTAPANMYQATLINLAGGVNAGNSLKGDSWTKVSYEQILAMNPDVIIIPSEANYTAKDVLSDPQLSKVTAVKNAAVYHMPSAFEAWDSPVPSCILGSKWLLSTLHKDLYSFDNMKKDASEFYKQFYGITIDEKLITK</sequence>